<dbReference type="AlphaFoldDB" id="A0A518HE13"/>
<feature type="region of interest" description="Disordered" evidence="1">
    <location>
        <begin position="182"/>
        <end position="201"/>
    </location>
</feature>
<organism evidence="3 4">
    <name type="scientific">Tautonia plasticadhaerens</name>
    <dbReference type="NCBI Taxonomy" id="2527974"/>
    <lineage>
        <taxon>Bacteria</taxon>
        <taxon>Pseudomonadati</taxon>
        <taxon>Planctomycetota</taxon>
        <taxon>Planctomycetia</taxon>
        <taxon>Isosphaerales</taxon>
        <taxon>Isosphaeraceae</taxon>
        <taxon>Tautonia</taxon>
    </lineage>
</organism>
<proteinExistence type="predicted"/>
<dbReference type="InterPro" id="IPR027383">
    <property type="entry name" value="Znf_put"/>
</dbReference>
<evidence type="ECO:0000259" key="2">
    <source>
        <dbReference type="Pfam" id="PF13490"/>
    </source>
</evidence>
<keyword evidence="3" id="KW-0614">Plasmid</keyword>
<evidence type="ECO:0000313" key="3">
    <source>
        <dbReference type="EMBL" id="QDV39089.1"/>
    </source>
</evidence>
<evidence type="ECO:0000256" key="1">
    <source>
        <dbReference type="SAM" id="MobiDB-lite"/>
    </source>
</evidence>
<sequence length="201" mass="21681">MSTDRRHDCGWSLEQFHALLDGDLDPTRESALRLHLDRCADCRGRANEAARALAELRQLPSLPCPDHVLASIKERARRSALDALPDARPVAIGGSIRPVGWGLMAVAAAALLLFASRPRPVPPPKEHDPTDHPPIASTREIEQAERQVMVAIGLLHAAGRRGATRASEHVLERGLLAPASKLGLALRESSPPGTRDATRSP</sequence>
<feature type="domain" description="Putative zinc-finger" evidence="2">
    <location>
        <begin position="9"/>
        <end position="43"/>
    </location>
</feature>
<evidence type="ECO:0000313" key="4">
    <source>
        <dbReference type="Proteomes" id="UP000317835"/>
    </source>
</evidence>
<reference evidence="3 4" key="1">
    <citation type="submission" date="2019-02" db="EMBL/GenBank/DDBJ databases">
        <title>Deep-cultivation of Planctomycetes and their phenomic and genomic characterization uncovers novel biology.</title>
        <authorList>
            <person name="Wiegand S."/>
            <person name="Jogler M."/>
            <person name="Boedeker C."/>
            <person name="Pinto D."/>
            <person name="Vollmers J."/>
            <person name="Rivas-Marin E."/>
            <person name="Kohn T."/>
            <person name="Peeters S.H."/>
            <person name="Heuer A."/>
            <person name="Rast P."/>
            <person name="Oberbeckmann S."/>
            <person name="Bunk B."/>
            <person name="Jeske O."/>
            <person name="Meyerdierks A."/>
            <person name="Storesund J.E."/>
            <person name="Kallscheuer N."/>
            <person name="Luecker S."/>
            <person name="Lage O.M."/>
            <person name="Pohl T."/>
            <person name="Merkel B.J."/>
            <person name="Hornburger P."/>
            <person name="Mueller R.-W."/>
            <person name="Bruemmer F."/>
            <person name="Labrenz M."/>
            <person name="Spormann A.M."/>
            <person name="Op den Camp H."/>
            <person name="Overmann J."/>
            <person name="Amann R."/>
            <person name="Jetten M.S.M."/>
            <person name="Mascher T."/>
            <person name="Medema M.H."/>
            <person name="Devos D.P."/>
            <person name="Kaster A.-K."/>
            <person name="Ovreas L."/>
            <person name="Rohde M."/>
            <person name="Galperin M.Y."/>
            <person name="Jogler C."/>
        </authorList>
    </citation>
    <scope>NUCLEOTIDE SEQUENCE [LARGE SCALE GENOMIC DNA]</scope>
    <source>
        <strain evidence="3 4">ElP</strain>
        <plasmid evidence="4">pelp_1</plasmid>
    </source>
</reference>
<protein>
    <recommendedName>
        <fullName evidence="2">Putative zinc-finger domain-containing protein</fullName>
    </recommendedName>
</protein>
<dbReference type="Gene3D" id="1.10.10.1320">
    <property type="entry name" value="Anti-sigma factor, zinc-finger domain"/>
    <property type="match status" value="1"/>
</dbReference>
<dbReference type="KEGG" id="tpla:ElP_70520"/>
<name>A0A518HE13_9BACT</name>
<accession>A0A518HE13</accession>
<keyword evidence="4" id="KW-1185">Reference proteome</keyword>
<dbReference type="Pfam" id="PF13490">
    <property type="entry name" value="zf-HC2"/>
    <property type="match status" value="1"/>
</dbReference>
<dbReference type="InterPro" id="IPR041916">
    <property type="entry name" value="Anti_sigma_zinc_sf"/>
</dbReference>
<dbReference type="RefSeq" id="WP_197447171.1">
    <property type="nucleotide sequence ID" value="NZ_CP036427.1"/>
</dbReference>
<gene>
    <name evidence="3" type="ORF">ElP_70520</name>
</gene>
<dbReference type="Proteomes" id="UP000317835">
    <property type="component" value="Plasmid pElP_1"/>
</dbReference>
<geneLocation type="plasmid" evidence="4">
    <name>pelp_1</name>
</geneLocation>
<dbReference type="EMBL" id="CP036427">
    <property type="protein sequence ID" value="QDV39089.1"/>
    <property type="molecule type" value="Genomic_DNA"/>
</dbReference>